<accession>A0A934WWE5</accession>
<evidence type="ECO:0000313" key="2">
    <source>
        <dbReference type="Proteomes" id="UP000611723"/>
    </source>
</evidence>
<sequence length="321" mass="36022">MRILKITLIIFLALLIVSSIGGYIYFKAKFSPPDNTLNLSAHTDSIPITWMEDENSSISALLLPMKLHGIPEIFYLQFDLGSHSTIFYSNALQSVWERYPEAEFVSEAENQIKDVTFTLGNIKVMAPILRTINRGNEIKWNDSIAINIIGTLGSDILEHKVTVFDFKDDLIYFGNVFPQSIPVQDQVDFEFDQRKVLLSASVNGEPTKLYYDSGSSAFELLTDKDRWNEYALAGAEEETYIANSWGKPLTVHNIASDGIIQFGKTSISLKQVTYIEGTTFIQTALMKLSGMGGMIGNKIFMDKVLVLDARNEKFAILEADE</sequence>
<dbReference type="RefSeq" id="WP_201429845.1">
    <property type="nucleotide sequence ID" value="NZ_JAEQBW010000001.1"/>
</dbReference>
<protein>
    <submittedName>
        <fullName evidence="1">Uncharacterized protein</fullName>
    </submittedName>
</protein>
<evidence type="ECO:0000313" key="1">
    <source>
        <dbReference type="EMBL" id="MBK6264172.1"/>
    </source>
</evidence>
<keyword evidence="2" id="KW-1185">Reference proteome</keyword>
<dbReference type="Proteomes" id="UP000611723">
    <property type="component" value="Unassembled WGS sequence"/>
</dbReference>
<dbReference type="AlphaFoldDB" id="A0A934WWE5"/>
<comment type="caution">
    <text evidence="1">The sequence shown here is derived from an EMBL/GenBank/DDBJ whole genome shotgun (WGS) entry which is preliminary data.</text>
</comment>
<gene>
    <name evidence="1" type="ORF">JKA74_03915</name>
</gene>
<proteinExistence type="predicted"/>
<dbReference type="EMBL" id="JAEQBW010000001">
    <property type="protein sequence ID" value="MBK6264172.1"/>
    <property type="molecule type" value="Genomic_DNA"/>
</dbReference>
<name>A0A934WWE5_9BACT</name>
<reference evidence="1" key="1">
    <citation type="submission" date="2021-01" db="EMBL/GenBank/DDBJ databases">
        <title>Marivirga aurantiaca sp. nov., isolated from intertidal surface sediments.</title>
        <authorList>
            <person name="Zhang M."/>
        </authorList>
    </citation>
    <scope>NUCLEOTIDE SEQUENCE</scope>
    <source>
        <strain evidence="1">S37H4</strain>
    </source>
</reference>
<organism evidence="1 2">
    <name type="scientific">Marivirga aurantiaca</name>
    <dbReference type="NCBI Taxonomy" id="2802615"/>
    <lineage>
        <taxon>Bacteria</taxon>
        <taxon>Pseudomonadati</taxon>
        <taxon>Bacteroidota</taxon>
        <taxon>Cytophagia</taxon>
        <taxon>Cytophagales</taxon>
        <taxon>Marivirgaceae</taxon>
        <taxon>Marivirga</taxon>
    </lineage>
</organism>